<name>A0A7S0CDA4_9STRA</name>
<sequence>MTIAFERKNLCGGWSIFIVRGVERVAAGQTGFEGGSGDQDGAVCALGEHLQSILAVGAQGLHRSAGRGGELCVECLERSVAAAGEVIVPLQHISDAAVWNMHRIMDWKEGLAKGGEYTDTTNNTDRVVQQQLVLNYCFEHVNSTNPLLSCEKQKMH</sequence>
<accession>A0A7S0CDA4</accession>
<organism evidence="1">
    <name type="scientific">Proboscia inermis</name>
    <dbReference type="NCBI Taxonomy" id="420281"/>
    <lineage>
        <taxon>Eukaryota</taxon>
        <taxon>Sar</taxon>
        <taxon>Stramenopiles</taxon>
        <taxon>Ochrophyta</taxon>
        <taxon>Bacillariophyta</taxon>
        <taxon>Coscinodiscophyceae</taxon>
        <taxon>Rhizosoleniophycidae</taxon>
        <taxon>Rhizosoleniales</taxon>
        <taxon>Rhizosoleniaceae</taxon>
        <taxon>Proboscia</taxon>
    </lineage>
</organism>
<evidence type="ECO:0000313" key="1">
    <source>
        <dbReference type="EMBL" id="CAD8419740.1"/>
    </source>
</evidence>
<dbReference type="EMBL" id="HBEL01033751">
    <property type="protein sequence ID" value="CAD8419740.1"/>
    <property type="molecule type" value="Transcribed_RNA"/>
</dbReference>
<dbReference type="AlphaFoldDB" id="A0A7S0CDA4"/>
<proteinExistence type="predicted"/>
<reference evidence="1" key="1">
    <citation type="submission" date="2021-01" db="EMBL/GenBank/DDBJ databases">
        <authorList>
            <person name="Corre E."/>
            <person name="Pelletier E."/>
            <person name="Niang G."/>
            <person name="Scheremetjew M."/>
            <person name="Finn R."/>
            <person name="Kale V."/>
            <person name="Holt S."/>
            <person name="Cochrane G."/>
            <person name="Meng A."/>
            <person name="Brown T."/>
            <person name="Cohen L."/>
        </authorList>
    </citation>
    <scope>NUCLEOTIDE SEQUENCE</scope>
    <source>
        <strain evidence="1">CCAP1064/1</strain>
    </source>
</reference>
<gene>
    <name evidence="1" type="ORF">PINE0816_LOCUS15875</name>
</gene>
<protein>
    <submittedName>
        <fullName evidence="1">Uncharacterized protein</fullName>
    </submittedName>
</protein>